<reference evidence="1 2" key="1">
    <citation type="journal article" date="2017" name="Nat. Commun.">
        <title>Genome assembly with in vitro proximity ligation data and whole-genome triplication in lettuce.</title>
        <authorList>
            <person name="Reyes-Chin-Wo S."/>
            <person name="Wang Z."/>
            <person name="Yang X."/>
            <person name="Kozik A."/>
            <person name="Arikit S."/>
            <person name="Song C."/>
            <person name="Xia L."/>
            <person name="Froenicke L."/>
            <person name="Lavelle D.O."/>
            <person name="Truco M.J."/>
            <person name="Xia R."/>
            <person name="Zhu S."/>
            <person name="Xu C."/>
            <person name="Xu H."/>
            <person name="Xu X."/>
            <person name="Cox K."/>
            <person name="Korf I."/>
            <person name="Meyers B.C."/>
            <person name="Michelmore R.W."/>
        </authorList>
    </citation>
    <scope>NUCLEOTIDE SEQUENCE [LARGE SCALE GENOMIC DNA]</scope>
    <source>
        <strain evidence="2">cv. Salinas</strain>
        <tissue evidence="1">Seedlings</tissue>
    </source>
</reference>
<protein>
    <submittedName>
        <fullName evidence="1">Uncharacterized protein</fullName>
    </submittedName>
</protein>
<keyword evidence="2" id="KW-1185">Reference proteome</keyword>
<accession>A0A9R1XMP6</accession>
<dbReference type="EMBL" id="NBSK02000003">
    <property type="protein sequence ID" value="KAJ0218826.1"/>
    <property type="molecule type" value="Genomic_DNA"/>
</dbReference>
<dbReference type="Proteomes" id="UP000235145">
    <property type="component" value="Unassembled WGS sequence"/>
</dbReference>
<gene>
    <name evidence="1" type="ORF">LSAT_V11C300109700</name>
</gene>
<evidence type="ECO:0000313" key="1">
    <source>
        <dbReference type="EMBL" id="KAJ0218826.1"/>
    </source>
</evidence>
<sequence length="83" mass="9271">MTRTVHGCFVAPNHQFQCIYFDCELVGGVGGTASMNSILELPVITVIEYVIEGKEMQKWHSSEIRLSPVLIVAQLLYTPILFS</sequence>
<name>A0A9R1XMP6_LACSA</name>
<comment type="caution">
    <text evidence="1">The sequence shown here is derived from an EMBL/GenBank/DDBJ whole genome shotgun (WGS) entry which is preliminary data.</text>
</comment>
<dbReference type="AlphaFoldDB" id="A0A9R1XMP6"/>
<proteinExistence type="predicted"/>
<organism evidence="1 2">
    <name type="scientific">Lactuca sativa</name>
    <name type="common">Garden lettuce</name>
    <dbReference type="NCBI Taxonomy" id="4236"/>
    <lineage>
        <taxon>Eukaryota</taxon>
        <taxon>Viridiplantae</taxon>
        <taxon>Streptophyta</taxon>
        <taxon>Embryophyta</taxon>
        <taxon>Tracheophyta</taxon>
        <taxon>Spermatophyta</taxon>
        <taxon>Magnoliopsida</taxon>
        <taxon>eudicotyledons</taxon>
        <taxon>Gunneridae</taxon>
        <taxon>Pentapetalae</taxon>
        <taxon>asterids</taxon>
        <taxon>campanulids</taxon>
        <taxon>Asterales</taxon>
        <taxon>Asteraceae</taxon>
        <taxon>Cichorioideae</taxon>
        <taxon>Cichorieae</taxon>
        <taxon>Lactucinae</taxon>
        <taxon>Lactuca</taxon>
    </lineage>
</organism>
<evidence type="ECO:0000313" key="2">
    <source>
        <dbReference type="Proteomes" id="UP000235145"/>
    </source>
</evidence>